<name>A0A158EFU1_9BURK</name>
<organism evidence="2 3">
    <name type="scientific">Caballeronia calidae</name>
    <dbReference type="NCBI Taxonomy" id="1777139"/>
    <lineage>
        <taxon>Bacteria</taxon>
        <taxon>Pseudomonadati</taxon>
        <taxon>Pseudomonadota</taxon>
        <taxon>Betaproteobacteria</taxon>
        <taxon>Burkholderiales</taxon>
        <taxon>Burkholderiaceae</taxon>
        <taxon>Caballeronia</taxon>
    </lineage>
</organism>
<keyword evidence="1" id="KW-0812">Transmembrane</keyword>
<accession>A0A158EFU1</accession>
<dbReference type="RefSeq" id="WP_062611696.1">
    <property type="nucleotide sequence ID" value="NZ_FCOX02000084.1"/>
</dbReference>
<keyword evidence="1" id="KW-1133">Transmembrane helix</keyword>
<dbReference type="Proteomes" id="UP000071859">
    <property type="component" value="Unassembled WGS sequence"/>
</dbReference>
<comment type="caution">
    <text evidence="2">The sequence shown here is derived from an EMBL/GenBank/DDBJ whole genome shotgun (WGS) entry which is preliminary data.</text>
</comment>
<gene>
    <name evidence="2" type="ORF">AWB78_07575</name>
</gene>
<evidence type="ECO:0000313" key="2">
    <source>
        <dbReference type="EMBL" id="SAL05570.1"/>
    </source>
</evidence>
<keyword evidence="1" id="KW-0472">Membrane</keyword>
<dbReference type="EMBL" id="FCOX02000084">
    <property type="protein sequence ID" value="SAL05570.1"/>
    <property type="molecule type" value="Genomic_DNA"/>
</dbReference>
<dbReference type="AlphaFoldDB" id="A0A158EFU1"/>
<sequence>MSDRVLRLATMPLFLLSLLLLFLATRKKGRKQGIIARVNAMLNLALAIMATIVIGAIAMALLGIGKGGNGC</sequence>
<reference evidence="2" key="1">
    <citation type="submission" date="2016-01" db="EMBL/GenBank/DDBJ databases">
        <authorList>
            <person name="Peeters C."/>
        </authorList>
    </citation>
    <scope>NUCLEOTIDE SEQUENCE</scope>
    <source>
        <strain evidence="2">LMG 29321</strain>
    </source>
</reference>
<evidence type="ECO:0000256" key="1">
    <source>
        <dbReference type="SAM" id="Phobius"/>
    </source>
</evidence>
<proteinExistence type="predicted"/>
<protein>
    <submittedName>
        <fullName evidence="2">Uncharacterized protein</fullName>
    </submittedName>
</protein>
<evidence type="ECO:0000313" key="3">
    <source>
        <dbReference type="Proteomes" id="UP000071859"/>
    </source>
</evidence>
<feature type="transmembrane region" description="Helical" evidence="1">
    <location>
        <begin position="44"/>
        <end position="65"/>
    </location>
</feature>
<keyword evidence="3" id="KW-1185">Reference proteome</keyword>
<feature type="transmembrane region" description="Helical" evidence="1">
    <location>
        <begin position="6"/>
        <end position="24"/>
    </location>
</feature>